<dbReference type="Gene3D" id="3.40.1550.10">
    <property type="entry name" value="CheC-like"/>
    <property type="match status" value="1"/>
</dbReference>
<dbReference type="EMBL" id="JADINH010000174">
    <property type="protein sequence ID" value="MBO8416464.1"/>
    <property type="molecule type" value="Genomic_DNA"/>
</dbReference>
<reference evidence="2" key="2">
    <citation type="journal article" date="2021" name="PeerJ">
        <title>Extensive microbial diversity within the chicken gut microbiome revealed by metagenomics and culture.</title>
        <authorList>
            <person name="Gilroy R."/>
            <person name="Ravi A."/>
            <person name="Getino M."/>
            <person name="Pursley I."/>
            <person name="Horton D.L."/>
            <person name="Alikhan N.F."/>
            <person name="Baker D."/>
            <person name="Gharbi K."/>
            <person name="Hall N."/>
            <person name="Watson M."/>
            <person name="Adriaenssens E.M."/>
            <person name="Foster-Nyarko E."/>
            <person name="Jarju S."/>
            <person name="Secka A."/>
            <person name="Antonio M."/>
            <person name="Oren A."/>
            <person name="Chaudhuri R.R."/>
            <person name="La Ragione R."/>
            <person name="Hildebrand F."/>
            <person name="Pallen M.J."/>
        </authorList>
    </citation>
    <scope>NUCLEOTIDE SEQUENCE</scope>
    <source>
        <strain evidence="2">17213</strain>
    </source>
</reference>
<evidence type="ECO:0000313" key="3">
    <source>
        <dbReference type="Proteomes" id="UP000823631"/>
    </source>
</evidence>
<protein>
    <submittedName>
        <fullName evidence="2">DUF3334 family protein</fullName>
    </submittedName>
</protein>
<dbReference type="AlphaFoldDB" id="A0A9D9DB51"/>
<dbReference type="Proteomes" id="UP000823631">
    <property type="component" value="Unassembled WGS sequence"/>
</dbReference>
<dbReference type="GO" id="GO:0006935">
    <property type="term" value="P:chemotaxis"/>
    <property type="evidence" value="ECO:0007669"/>
    <property type="project" value="UniProtKB-KW"/>
</dbReference>
<comment type="caution">
    <text evidence="2">The sequence shown here is derived from an EMBL/GenBank/DDBJ whole genome shotgun (WGS) entry which is preliminary data.</text>
</comment>
<sequence>MSEIIADKNSETIKPNDILITLCDSVSFVMSTATGCEIKYAPMVQRITRTTLRPDIGTFVLFTGSFSGMVVINFSKEAAMEIYTGYMTTMGLPEQELTKNYASDEVANSLGELMNQILGNFTSKVSANLHSRIEQSQPKMLALPHEVQVSINMALDNPQASRITFKTGSGNVFYLEYTMDDTEFIPVGELSEHEEIDPDDILASVFNEK</sequence>
<accession>A0A9D9DB51</accession>
<keyword evidence="1" id="KW-0145">Chemotaxis</keyword>
<gene>
    <name evidence="2" type="ORF">IAB19_08805</name>
</gene>
<dbReference type="SUPFAM" id="SSF103039">
    <property type="entry name" value="CheC-like"/>
    <property type="match status" value="1"/>
</dbReference>
<evidence type="ECO:0000313" key="2">
    <source>
        <dbReference type="EMBL" id="MBO8416464.1"/>
    </source>
</evidence>
<organism evidence="2 3">
    <name type="scientific">Candidatus Avisuccinivibrio stercorigallinarum</name>
    <dbReference type="NCBI Taxonomy" id="2840704"/>
    <lineage>
        <taxon>Bacteria</taxon>
        <taxon>Pseudomonadati</taxon>
        <taxon>Pseudomonadota</taxon>
        <taxon>Gammaproteobacteria</taxon>
        <taxon>Aeromonadales</taxon>
        <taxon>Succinivibrionaceae</taxon>
        <taxon>Succinivibrionaceae incertae sedis</taxon>
        <taxon>Candidatus Avisuccinivibrio</taxon>
    </lineage>
</organism>
<dbReference type="InterPro" id="IPR028976">
    <property type="entry name" value="CheC-like_sf"/>
</dbReference>
<evidence type="ECO:0000256" key="1">
    <source>
        <dbReference type="ARBA" id="ARBA00022500"/>
    </source>
</evidence>
<name>A0A9D9DB51_9GAMM</name>
<proteinExistence type="predicted"/>
<dbReference type="InterPro" id="IPR024513">
    <property type="entry name" value="DUF3334"/>
</dbReference>
<reference evidence="2" key="1">
    <citation type="submission" date="2020-10" db="EMBL/GenBank/DDBJ databases">
        <authorList>
            <person name="Gilroy R."/>
        </authorList>
    </citation>
    <scope>NUCLEOTIDE SEQUENCE</scope>
    <source>
        <strain evidence="2">17213</strain>
    </source>
</reference>
<dbReference type="Pfam" id="PF11813">
    <property type="entry name" value="DUF3334"/>
    <property type="match status" value="1"/>
</dbReference>